<organism evidence="1 2">
    <name type="scientific">Panicum virgatum</name>
    <name type="common">Blackwell switchgrass</name>
    <dbReference type="NCBI Taxonomy" id="38727"/>
    <lineage>
        <taxon>Eukaryota</taxon>
        <taxon>Viridiplantae</taxon>
        <taxon>Streptophyta</taxon>
        <taxon>Embryophyta</taxon>
        <taxon>Tracheophyta</taxon>
        <taxon>Spermatophyta</taxon>
        <taxon>Magnoliopsida</taxon>
        <taxon>Liliopsida</taxon>
        <taxon>Poales</taxon>
        <taxon>Poaceae</taxon>
        <taxon>PACMAD clade</taxon>
        <taxon>Panicoideae</taxon>
        <taxon>Panicodae</taxon>
        <taxon>Paniceae</taxon>
        <taxon>Panicinae</taxon>
        <taxon>Panicum</taxon>
        <taxon>Panicum sect. Hiantes</taxon>
    </lineage>
</organism>
<proteinExistence type="predicted"/>
<gene>
    <name evidence="1" type="ORF">PVAP13_2KG014800</name>
</gene>
<name>A0A8T0W7W5_PANVG</name>
<sequence>MERTDVMVERRVIRSVVTVVEVGGRNYCSGFIAQVDARHTYIVTQSYFVMGQEKRLRVRFCDKVKKEALVVGKVHSSLCLLRTDPHTGCQAVRVSNDDIQLEQTLVFPPSSPTTYFRIMSFCHCTISYSIRPTHRRGYCRYYGSVLVNLPLWIMHF</sequence>
<dbReference type="EMBL" id="CM029039">
    <property type="protein sequence ID" value="KAG2639379.1"/>
    <property type="molecule type" value="Genomic_DNA"/>
</dbReference>
<dbReference type="Gene3D" id="2.40.10.120">
    <property type="match status" value="1"/>
</dbReference>
<dbReference type="SUPFAM" id="SSF50494">
    <property type="entry name" value="Trypsin-like serine proteases"/>
    <property type="match status" value="1"/>
</dbReference>
<reference evidence="1" key="1">
    <citation type="submission" date="2020-05" db="EMBL/GenBank/DDBJ databases">
        <title>WGS assembly of Panicum virgatum.</title>
        <authorList>
            <person name="Lovell J.T."/>
            <person name="Jenkins J."/>
            <person name="Shu S."/>
            <person name="Juenger T.E."/>
            <person name="Schmutz J."/>
        </authorList>
    </citation>
    <scope>NUCLEOTIDE SEQUENCE</scope>
    <source>
        <strain evidence="1">AP13</strain>
    </source>
</reference>
<evidence type="ECO:0000313" key="2">
    <source>
        <dbReference type="Proteomes" id="UP000823388"/>
    </source>
</evidence>
<dbReference type="InterPro" id="IPR009003">
    <property type="entry name" value="Peptidase_S1_PA"/>
</dbReference>
<dbReference type="AlphaFoldDB" id="A0A8T0W7W5"/>
<dbReference type="Proteomes" id="UP000823388">
    <property type="component" value="Chromosome 2K"/>
</dbReference>
<comment type="caution">
    <text evidence="1">The sequence shown here is derived from an EMBL/GenBank/DDBJ whole genome shotgun (WGS) entry which is preliminary data.</text>
</comment>
<evidence type="ECO:0000313" key="1">
    <source>
        <dbReference type="EMBL" id="KAG2639379.1"/>
    </source>
</evidence>
<keyword evidence="2" id="KW-1185">Reference proteome</keyword>
<protein>
    <submittedName>
        <fullName evidence="1">Uncharacterized protein</fullName>
    </submittedName>
</protein>
<accession>A0A8T0W7W5</accession>